<dbReference type="GO" id="GO:0005840">
    <property type="term" value="C:ribosome"/>
    <property type="evidence" value="ECO:0007669"/>
    <property type="project" value="UniProtKB-KW"/>
</dbReference>
<dbReference type="GO" id="GO:0019843">
    <property type="term" value="F:rRNA binding"/>
    <property type="evidence" value="ECO:0007669"/>
    <property type="project" value="UniProtKB-KW"/>
</dbReference>
<keyword evidence="4 6" id="KW-0689">Ribosomal protein</keyword>
<dbReference type="SUPFAM" id="SSF54211">
    <property type="entry name" value="Ribosomal protein S5 domain 2-like"/>
    <property type="match status" value="1"/>
</dbReference>
<dbReference type="GO" id="GO:0003735">
    <property type="term" value="F:structural constituent of ribosome"/>
    <property type="evidence" value="ECO:0007669"/>
    <property type="project" value="UniProtKB-UniRule"/>
</dbReference>
<dbReference type="GO" id="GO:0003729">
    <property type="term" value="F:mRNA binding"/>
    <property type="evidence" value="ECO:0007669"/>
    <property type="project" value="UniProtKB-ARBA"/>
</dbReference>
<comment type="similarity">
    <text evidence="1 7">Belongs to the universal ribosomal protein uS5 family.</text>
</comment>
<keyword evidence="2" id="KW-0699">rRNA-binding</keyword>
<gene>
    <name evidence="11" type="ORF">F511_39481</name>
</gene>
<dbReference type="FunFam" id="3.30.160.20:FF:000039">
    <property type="entry name" value="30S ribosomal protein S5"/>
    <property type="match status" value="1"/>
</dbReference>
<feature type="domain" description="S5 DRBM" evidence="10">
    <location>
        <begin position="340"/>
        <end position="403"/>
    </location>
</feature>
<dbReference type="OrthoDB" id="309483at2759"/>
<evidence type="ECO:0000256" key="9">
    <source>
        <dbReference type="SAM" id="MobiDB-lite"/>
    </source>
</evidence>
<evidence type="ECO:0000256" key="7">
    <source>
        <dbReference type="RuleBase" id="RU003823"/>
    </source>
</evidence>
<evidence type="ECO:0000256" key="3">
    <source>
        <dbReference type="ARBA" id="ARBA00022884"/>
    </source>
</evidence>
<feature type="compositionally biased region" description="Basic and acidic residues" evidence="9">
    <location>
        <begin position="111"/>
        <end position="123"/>
    </location>
</feature>
<dbReference type="InterPro" id="IPR005324">
    <property type="entry name" value="Ribosomal_uS5_C"/>
</dbReference>
<feature type="region of interest" description="Disordered" evidence="9">
    <location>
        <begin position="21"/>
        <end position="57"/>
    </location>
</feature>
<keyword evidence="5 6" id="KW-0687">Ribonucleoprotein</keyword>
<dbReference type="InterPro" id="IPR013810">
    <property type="entry name" value="Ribosomal_uS5_N"/>
</dbReference>
<keyword evidence="8" id="KW-0175">Coiled coil</keyword>
<feature type="region of interest" description="Disordered" evidence="9">
    <location>
        <begin position="231"/>
        <end position="272"/>
    </location>
</feature>
<dbReference type="Pfam" id="PF03719">
    <property type="entry name" value="Ribosomal_S5_C"/>
    <property type="match status" value="1"/>
</dbReference>
<dbReference type="PANTHER" id="PTHR48432:SF1">
    <property type="entry name" value="S5 DRBM DOMAIN-CONTAINING PROTEIN"/>
    <property type="match status" value="1"/>
</dbReference>
<name>A0A2Z7B7S2_9LAMI</name>
<dbReference type="PROSITE" id="PS50881">
    <property type="entry name" value="S5_DSRBD"/>
    <property type="match status" value="1"/>
</dbReference>
<evidence type="ECO:0000256" key="1">
    <source>
        <dbReference type="ARBA" id="ARBA00008945"/>
    </source>
</evidence>
<evidence type="ECO:0000256" key="6">
    <source>
        <dbReference type="PROSITE-ProRule" id="PRU00268"/>
    </source>
</evidence>
<evidence type="ECO:0000256" key="4">
    <source>
        <dbReference type="ARBA" id="ARBA00022980"/>
    </source>
</evidence>
<feature type="compositionally biased region" description="Acidic residues" evidence="9">
    <location>
        <begin position="124"/>
        <end position="133"/>
    </location>
</feature>
<protein>
    <submittedName>
        <fullName evidence="11">Myosin-2 heavy chain-like</fullName>
    </submittedName>
</protein>
<dbReference type="Gene3D" id="3.30.230.10">
    <property type="match status" value="1"/>
</dbReference>
<accession>A0A2Z7B7S2</accession>
<dbReference type="InterPro" id="IPR000851">
    <property type="entry name" value="Ribosomal_uS5"/>
</dbReference>
<evidence type="ECO:0000256" key="2">
    <source>
        <dbReference type="ARBA" id="ARBA00022730"/>
    </source>
</evidence>
<evidence type="ECO:0000313" key="12">
    <source>
        <dbReference type="Proteomes" id="UP000250235"/>
    </source>
</evidence>
<keyword evidence="12" id="KW-1185">Reference proteome</keyword>
<dbReference type="SUPFAM" id="SSF54768">
    <property type="entry name" value="dsRNA-binding domain-like"/>
    <property type="match status" value="1"/>
</dbReference>
<keyword evidence="3" id="KW-0694">RNA-binding</keyword>
<evidence type="ECO:0000259" key="10">
    <source>
        <dbReference type="PROSITE" id="PS50881"/>
    </source>
</evidence>
<proteinExistence type="inferred from homology"/>
<feature type="region of interest" description="Disordered" evidence="9">
    <location>
        <begin position="111"/>
        <end position="134"/>
    </location>
</feature>
<dbReference type="Proteomes" id="UP000250235">
    <property type="component" value="Unassembled WGS sequence"/>
</dbReference>
<dbReference type="GO" id="GO:0005737">
    <property type="term" value="C:cytoplasm"/>
    <property type="evidence" value="ECO:0007669"/>
    <property type="project" value="UniProtKB-ARBA"/>
</dbReference>
<dbReference type="Gene3D" id="3.30.160.20">
    <property type="match status" value="1"/>
</dbReference>
<feature type="coiled-coil region" evidence="8">
    <location>
        <begin position="285"/>
        <end position="333"/>
    </location>
</feature>
<dbReference type="GO" id="GO:1990904">
    <property type="term" value="C:ribonucleoprotein complex"/>
    <property type="evidence" value="ECO:0007669"/>
    <property type="project" value="UniProtKB-UniRule"/>
</dbReference>
<reference evidence="11 12" key="1">
    <citation type="journal article" date="2015" name="Proc. Natl. Acad. Sci. U.S.A.">
        <title>The resurrection genome of Boea hygrometrica: A blueprint for survival of dehydration.</title>
        <authorList>
            <person name="Xiao L."/>
            <person name="Yang G."/>
            <person name="Zhang L."/>
            <person name="Yang X."/>
            <person name="Zhao S."/>
            <person name="Ji Z."/>
            <person name="Zhou Q."/>
            <person name="Hu M."/>
            <person name="Wang Y."/>
            <person name="Chen M."/>
            <person name="Xu Y."/>
            <person name="Jin H."/>
            <person name="Xiao X."/>
            <person name="Hu G."/>
            <person name="Bao F."/>
            <person name="Hu Y."/>
            <person name="Wan P."/>
            <person name="Li L."/>
            <person name="Deng X."/>
            <person name="Kuang T."/>
            <person name="Xiang C."/>
            <person name="Zhu J.K."/>
            <person name="Oliver M.J."/>
            <person name="He Y."/>
        </authorList>
    </citation>
    <scope>NUCLEOTIDE SEQUENCE [LARGE SCALE GENOMIC DNA]</scope>
    <source>
        <strain evidence="12">cv. XS01</strain>
    </source>
</reference>
<dbReference type="InterPro" id="IPR014721">
    <property type="entry name" value="Ribsml_uS5_D2-typ_fold_subgr"/>
</dbReference>
<dbReference type="GO" id="GO:0006412">
    <property type="term" value="P:translation"/>
    <property type="evidence" value="ECO:0007669"/>
    <property type="project" value="InterPro"/>
</dbReference>
<organism evidence="11 12">
    <name type="scientific">Dorcoceras hygrometricum</name>
    <dbReference type="NCBI Taxonomy" id="472368"/>
    <lineage>
        <taxon>Eukaryota</taxon>
        <taxon>Viridiplantae</taxon>
        <taxon>Streptophyta</taxon>
        <taxon>Embryophyta</taxon>
        <taxon>Tracheophyta</taxon>
        <taxon>Spermatophyta</taxon>
        <taxon>Magnoliopsida</taxon>
        <taxon>eudicotyledons</taxon>
        <taxon>Gunneridae</taxon>
        <taxon>Pentapetalae</taxon>
        <taxon>asterids</taxon>
        <taxon>lamiids</taxon>
        <taxon>Lamiales</taxon>
        <taxon>Gesneriaceae</taxon>
        <taxon>Didymocarpoideae</taxon>
        <taxon>Trichosporeae</taxon>
        <taxon>Loxocarpinae</taxon>
        <taxon>Dorcoceras</taxon>
    </lineage>
</organism>
<feature type="compositionally biased region" description="Polar residues" evidence="9">
    <location>
        <begin position="38"/>
        <end position="54"/>
    </location>
</feature>
<sequence>MSRSSLIFRFLRHRFSSVSIKQPHAPSLKPHPAPNPFSPQMTRNYSSNSENLNKSVAAADRAVKQLSSQMGRDKMREKEERLKLGLDTADIDVIDEDDRAAIDALIDTRARERGNSSESRYEEPTDSESDDDERFSAEAVNKRIDQFEKKFKRHEVLLDKFTKAETLDDAFNCMKRIDKFEERHLRLRPEYRVIGELMNRMKVAEGKEKFILQVKLNRAVRMVESKEAFNPNDPANYGIIQDDQAGGSVDQLEDAPEQEQRAMQGEGDDDELEFDDLKEKDTILLEKLNELDKKLEQKLAELDNTFGRKGKLLEEEIRDLAEERNSLTEQKRKPLYRKGFDVKLIDVNRTCKVTKGGQVVKYTAMLACGNYQGVVGFAKAKGPAVPVALQKAYEKCFQNLHYIERHEEHTIAHAIQTSFKKTKVYLWPAPTQTGMKAGRTVLTILSLAGFKNVKSKVVGSRNPHNTVKAVFKALNAMHFEPTKPASYRNQVIQSPIQLWRQSNLECSCSSAKYQRIEACAWFLFGGVRVRFEILKHVDPPPARMRLGHDPTMRQARSNFPMCLTYSGPLILRYPCCKILINLSKDNSVLEVISDHMFDELKVDQFRAEQLRDVQLSQINLENSSAQDRSARRSSSVHNLVVETLSAKFRKSKNYICIRIANWWKRQKHLRDSTRALRSVDRLPHTLCWQGTLVRRSITTHS</sequence>
<dbReference type="PANTHER" id="PTHR48432">
    <property type="entry name" value="S5 DRBM DOMAIN-CONTAINING PROTEIN"/>
    <property type="match status" value="1"/>
</dbReference>
<evidence type="ECO:0000256" key="5">
    <source>
        <dbReference type="ARBA" id="ARBA00023274"/>
    </source>
</evidence>
<dbReference type="InterPro" id="IPR020568">
    <property type="entry name" value="Ribosomal_Su5_D2-typ_SF"/>
</dbReference>
<dbReference type="EMBL" id="KV010299">
    <property type="protein sequence ID" value="KZV27785.1"/>
    <property type="molecule type" value="Genomic_DNA"/>
</dbReference>
<dbReference type="AlphaFoldDB" id="A0A2Z7B7S2"/>
<dbReference type="Pfam" id="PF00333">
    <property type="entry name" value="Ribosomal_S5"/>
    <property type="match status" value="1"/>
</dbReference>
<evidence type="ECO:0000256" key="8">
    <source>
        <dbReference type="SAM" id="Coils"/>
    </source>
</evidence>
<dbReference type="FunFam" id="3.30.230.10:FF:000002">
    <property type="entry name" value="30S ribosomal protein S5"/>
    <property type="match status" value="1"/>
</dbReference>
<evidence type="ECO:0000313" key="11">
    <source>
        <dbReference type="EMBL" id="KZV27785.1"/>
    </source>
</evidence>